<keyword evidence="1" id="KW-0472">Membrane</keyword>
<sequence>MVVQSLGRGLMLGALDMGILVKVLLLLVLLWQAVVRVPILALVSPHGAAVGEQPVGLVCLLAREHLPHRLRGLGTIVIDGLLLEGNIMVGGNGGRRGAQARVLLSGQRFHLQRRVTGAQVQVVDQRHGPCCKALVRQPFQASNEKVRVIKKVHHGNDKQQNHTAFSCTE</sequence>
<reference evidence="2" key="1">
    <citation type="thesis" date="2021" institute="BYU ScholarsArchive" country="Provo, UT, USA">
        <title>Applications of and Algorithms for Genome Assembly and Genomic Analyses with an Emphasis on Marine Teleosts.</title>
        <authorList>
            <person name="Pickett B.D."/>
        </authorList>
    </citation>
    <scope>NUCLEOTIDE SEQUENCE</scope>
    <source>
        <strain evidence="2">HI-2016</strain>
    </source>
</reference>
<proteinExistence type="predicted"/>
<evidence type="ECO:0000256" key="1">
    <source>
        <dbReference type="SAM" id="Phobius"/>
    </source>
</evidence>
<evidence type="ECO:0000313" key="3">
    <source>
        <dbReference type="Proteomes" id="UP000824540"/>
    </source>
</evidence>
<keyword evidence="3" id="KW-1185">Reference proteome</keyword>
<gene>
    <name evidence="2" type="ORF">JZ751_020971</name>
</gene>
<protein>
    <submittedName>
        <fullName evidence="2">Uncharacterized protein</fullName>
    </submittedName>
</protein>
<accession>A0A8T2PNW0</accession>
<keyword evidence="1" id="KW-1133">Transmembrane helix</keyword>
<evidence type="ECO:0000313" key="2">
    <source>
        <dbReference type="EMBL" id="KAG9352557.1"/>
    </source>
</evidence>
<dbReference type="AlphaFoldDB" id="A0A8T2PNW0"/>
<dbReference type="Proteomes" id="UP000824540">
    <property type="component" value="Unassembled WGS sequence"/>
</dbReference>
<comment type="caution">
    <text evidence="2">The sequence shown here is derived from an EMBL/GenBank/DDBJ whole genome shotgun (WGS) entry which is preliminary data.</text>
</comment>
<organism evidence="2 3">
    <name type="scientific">Albula glossodonta</name>
    <name type="common">roundjaw bonefish</name>
    <dbReference type="NCBI Taxonomy" id="121402"/>
    <lineage>
        <taxon>Eukaryota</taxon>
        <taxon>Metazoa</taxon>
        <taxon>Chordata</taxon>
        <taxon>Craniata</taxon>
        <taxon>Vertebrata</taxon>
        <taxon>Euteleostomi</taxon>
        <taxon>Actinopterygii</taxon>
        <taxon>Neopterygii</taxon>
        <taxon>Teleostei</taxon>
        <taxon>Albuliformes</taxon>
        <taxon>Albulidae</taxon>
        <taxon>Albula</taxon>
    </lineage>
</organism>
<name>A0A8T2PNW0_9TELE</name>
<dbReference type="EMBL" id="JAFBMS010000005">
    <property type="protein sequence ID" value="KAG9352557.1"/>
    <property type="molecule type" value="Genomic_DNA"/>
</dbReference>
<feature type="transmembrane region" description="Helical" evidence="1">
    <location>
        <begin position="12"/>
        <end position="34"/>
    </location>
</feature>
<keyword evidence="1" id="KW-0812">Transmembrane</keyword>